<evidence type="ECO:0000256" key="6">
    <source>
        <dbReference type="ARBA" id="ARBA00022884"/>
    </source>
</evidence>
<comment type="function">
    <text evidence="1 7">RNaseP catalyzes the removal of the 5'-leader sequence from pre-tRNA to produce the mature 5'-terminus. It can also cleave other RNA substrates such as 4.5S RNA. The protein component plays an auxiliary but essential role in vivo by binding to the 5'-leader sequence and broadening the substrate specificity of the ribozyme.</text>
</comment>
<dbReference type="HOGENOM" id="CLU_117179_1_1_10"/>
<dbReference type="NCBIfam" id="TIGR00188">
    <property type="entry name" value="rnpA"/>
    <property type="match status" value="1"/>
</dbReference>
<dbReference type="OrthoDB" id="1524972at2"/>
<keyword evidence="6 7" id="KW-0694">RNA-binding</keyword>
<evidence type="ECO:0000313" key="10">
    <source>
        <dbReference type="Proteomes" id="UP000009049"/>
    </source>
</evidence>
<dbReference type="InterPro" id="IPR000100">
    <property type="entry name" value="RNase_P"/>
</dbReference>
<sequence length="128" mass="15067">MVSFRFPKREKLAHRKLWEEVFRKGRTVKAYPLLLYYLETPLPEPVPFQAGFAVPKRSFRKAVQRNRIKRLMREAFRLEKPGTFNNTKGSFAFVILYIGREMPDFEGVSKATNILLKKFDSHEAVTED</sequence>
<dbReference type="PANTHER" id="PTHR33992:SF1">
    <property type="entry name" value="RIBONUCLEASE P PROTEIN COMPONENT"/>
    <property type="match status" value="1"/>
</dbReference>
<evidence type="ECO:0000256" key="4">
    <source>
        <dbReference type="ARBA" id="ARBA00022759"/>
    </source>
</evidence>
<keyword evidence="2 7" id="KW-0819">tRNA processing</keyword>
<comment type="subunit">
    <text evidence="7">Consists of a catalytic RNA component (M1 or rnpB) and a protein subunit.</text>
</comment>
<dbReference type="PANTHER" id="PTHR33992">
    <property type="entry name" value="RIBONUCLEASE P PROTEIN COMPONENT"/>
    <property type="match status" value="1"/>
</dbReference>
<accession>A4CI61</accession>
<evidence type="ECO:0000256" key="5">
    <source>
        <dbReference type="ARBA" id="ARBA00022801"/>
    </source>
</evidence>
<dbReference type="GO" id="GO:0042781">
    <property type="term" value="F:3'-tRNA processing endoribonuclease activity"/>
    <property type="evidence" value="ECO:0007669"/>
    <property type="project" value="TreeGrafter"/>
</dbReference>
<dbReference type="SUPFAM" id="SSF54211">
    <property type="entry name" value="Ribosomal protein S5 domain 2-like"/>
    <property type="match status" value="1"/>
</dbReference>
<keyword evidence="4 7" id="KW-0255">Endonuclease</keyword>
<keyword evidence="10" id="KW-1185">Reference proteome</keyword>
<dbReference type="STRING" id="313596.RB2501_06955"/>
<dbReference type="InterPro" id="IPR020568">
    <property type="entry name" value="Ribosomal_Su5_D2-typ_SF"/>
</dbReference>
<proteinExistence type="inferred from homology"/>
<dbReference type="GO" id="GO:0030677">
    <property type="term" value="C:ribonuclease P complex"/>
    <property type="evidence" value="ECO:0007669"/>
    <property type="project" value="TreeGrafter"/>
</dbReference>
<dbReference type="AlphaFoldDB" id="A4CI61"/>
<dbReference type="EMBL" id="CP001712">
    <property type="protein sequence ID" value="EAR16619.1"/>
    <property type="molecule type" value="Genomic_DNA"/>
</dbReference>
<evidence type="ECO:0000256" key="3">
    <source>
        <dbReference type="ARBA" id="ARBA00022722"/>
    </source>
</evidence>
<protein>
    <recommendedName>
        <fullName evidence="7 8">Ribonuclease P protein component</fullName>
        <shortName evidence="7">RNase P protein</shortName>
        <shortName evidence="7">RNaseP protein</shortName>
        <ecNumber evidence="7 8">3.1.26.5</ecNumber>
    </recommendedName>
    <alternativeName>
        <fullName evidence="7">Protein C5</fullName>
    </alternativeName>
</protein>
<dbReference type="GO" id="GO:0004526">
    <property type="term" value="F:ribonuclease P activity"/>
    <property type="evidence" value="ECO:0007669"/>
    <property type="project" value="UniProtKB-UniRule"/>
</dbReference>
<dbReference type="GO" id="GO:0001682">
    <property type="term" value="P:tRNA 5'-leader removal"/>
    <property type="evidence" value="ECO:0007669"/>
    <property type="project" value="UniProtKB-UniRule"/>
</dbReference>
<evidence type="ECO:0000256" key="8">
    <source>
        <dbReference type="NCBIfam" id="TIGR00188"/>
    </source>
</evidence>
<reference evidence="9 10" key="1">
    <citation type="journal article" date="2009" name="J. Bacteriol.">
        <title>Complete genome sequence of Robiginitalea biformata HTCC2501.</title>
        <authorList>
            <person name="Oh H.M."/>
            <person name="Giovannoni S.J."/>
            <person name="Lee K."/>
            <person name="Ferriera S."/>
            <person name="Johnson J."/>
            <person name="Cho J.C."/>
        </authorList>
    </citation>
    <scope>NUCLEOTIDE SEQUENCE [LARGE SCALE GENOMIC DNA]</scope>
    <source>
        <strain evidence="10">ATCC BAA-864 / HTCC2501 / KCTC 12146</strain>
    </source>
</reference>
<dbReference type="KEGG" id="rbi:RB2501_06955"/>
<evidence type="ECO:0000256" key="7">
    <source>
        <dbReference type="HAMAP-Rule" id="MF_00227"/>
    </source>
</evidence>
<dbReference type="InterPro" id="IPR020539">
    <property type="entry name" value="RNase_P_CS"/>
</dbReference>
<dbReference type="Proteomes" id="UP000009049">
    <property type="component" value="Chromosome"/>
</dbReference>
<keyword evidence="3 7" id="KW-0540">Nuclease</keyword>
<evidence type="ECO:0000256" key="1">
    <source>
        <dbReference type="ARBA" id="ARBA00002663"/>
    </source>
</evidence>
<dbReference type="Gene3D" id="3.30.230.10">
    <property type="match status" value="1"/>
</dbReference>
<name>A4CI61_ROBBH</name>
<dbReference type="RefSeq" id="WP_015753376.1">
    <property type="nucleotide sequence ID" value="NC_013222.1"/>
</dbReference>
<keyword evidence="5 7" id="KW-0378">Hydrolase</keyword>
<dbReference type="InterPro" id="IPR014721">
    <property type="entry name" value="Ribsml_uS5_D2-typ_fold_subgr"/>
</dbReference>
<comment type="catalytic activity">
    <reaction evidence="7">
        <text>Endonucleolytic cleavage of RNA, removing 5'-extranucleotides from tRNA precursor.</text>
        <dbReference type="EC" id="3.1.26.5"/>
    </reaction>
</comment>
<evidence type="ECO:0000256" key="2">
    <source>
        <dbReference type="ARBA" id="ARBA00022694"/>
    </source>
</evidence>
<evidence type="ECO:0000313" key="9">
    <source>
        <dbReference type="EMBL" id="EAR16619.1"/>
    </source>
</evidence>
<dbReference type="HAMAP" id="MF_00227">
    <property type="entry name" value="RNase_P"/>
    <property type="match status" value="1"/>
</dbReference>
<gene>
    <name evidence="7" type="primary">rnpA</name>
    <name evidence="9" type="ordered locus">RB2501_06955</name>
</gene>
<dbReference type="eggNOG" id="COG0594">
    <property type="taxonomic scope" value="Bacteria"/>
</dbReference>
<dbReference type="GO" id="GO:0000049">
    <property type="term" value="F:tRNA binding"/>
    <property type="evidence" value="ECO:0007669"/>
    <property type="project" value="UniProtKB-UniRule"/>
</dbReference>
<organism evidence="9 10">
    <name type="scientific">Robiginitalea biformata (strain ATCC BAA-864 / DSM 15991 / KCTC 12146 / HTCC2501)</name>
    <dbReference type="NCBI Taxonomy" id="313596"/>
    <lineage>
        <taxon>Bacteria</taxon>
        <taxon>Pseudomonadati</taxon>
        <taxon>Bacteroidota</taxon>
        <taxon>Flavobacteriia</taxon>
        <taxon>Flavobacteriales</taxon>
        <taxon>Flavobacteriaceae</taxon>
        <taxon>Robiginitalea</taxon>
    </lineage>
</organism>
<dbReference type="Pfam" id="PF00825">
    <property type="entry name" value="Ribonuclease_P"/>
    <property type="match status" value="1"/>
</dbReference>
<dbReference type="PROSITE" id="PS00648">
    <property type="entry name" value="RIBONUCLEASE_P"/>
    <property type="match status" value="1"/>
</dbReference>
<dbReference type="EC" id="3.1.26.5" evidence="7 8"/>
<comment type="similarity">
    <text evidence="7">Belongs to the RnpA family.</text>
</comment>